<accession>A0A0W8F2A6</accession>
<dbReference type="AlphaFoldDB" id="A0A0W8F2A6"/>
<feature type="transmembrane region" description="Helical" evidence="1">
    <location>
        <begin position="352"/>
        <end position="370"/>
    </location>
</feature>
<keyword evidence="1" id="KW-1133">Transmembrane helix</keyword>
<organism evidence="2">
    <name type="scientific">hydrocarbon metagenome</name>
    <dbReference type="NCBI Taxonomy" id="938273"/>
    <lineage>
        <taxon>unclassified sequences</taxon>
        <taxon>metagenomes</taxon>
        <taxon>ecological metagenomes</taxon>
    </lineage>
</organism>
<evidence type="ECO:0000256" key="1">
    <source>
        <dbReference type="SAM" id="Phobius"/>
    </source>
</evidence>
<gene>
    <name evidence="2" type="ORF">ASZ90_015340</name>
</gene>
<sequence length="374" mass="39850">MINKRITARHSARMCLALLLCCIICGGMVQAYELAITTPTQLQRGMPLVVNGTSNIPPGNTVDIVLSRTGHVTEEIAREPVTLQTNQVFTVIFDTADLTKGIYKVEVPPISSYAYLGNSVTLRVVEIIDRSNEVTFRTPKTQEMDGTLAVEGIINSLRGSGVQIEVIGPGDRVVSGSAYVPVKTDGSFTLNVPITEAGLYRISFTDGKGYIGTFKVTVTEKPEPVSTTLEVTPANRIVSESAPASRDSPATFAIHTGTEPARVFTSSGFDWVLEYRDATGEIVRVNEKGSLGNEEVTLNGTGGVILVTVYPSSYSVDETVLLSAEGADRIEIATPVTTATTAAGTTAGKSPLPLIVVVIAVIAAAALLIIRRYW</sequence>
<protein>
    <submittedName>
        <fullName evidence="2">Uncharacterized protein</fullName>
    </submittedName>
</protein>
<name>A0A0W8F2A6_9ZZZZ</name>
<dbReference type="EMBL" id="LNQE01001595">
    <property type="protein sequence ID" value="KUG15028.1"/>
    <property type="molecule type" value="Genomic_DNA"/>
</dbReference>
<reference evidence="2" key="1">
    <citation type="journal article" date="2015" name="Proc. Natl. Acad. Sci. U.S.A.">
        <title>Networks of energetic and metabolic interactions define dynamics in microbial communities.</title>
        <authorList>
            <person name="Embree M."/>
            <person name="Liu J.K."/>
            <person name="Al-Bassam M.M."/>
            <person name="Zengler K."/>
        </authorList>
    </citation>
    <scope>NUCLEOTIDE SEQUENCE</scope>
</reference>
<proteinExistence type="predicted"/>
<comment type="caution">
    <text evidence="2">The sequence shown here is derived from an EMBL/GenBank/DDBJ whole genome shotgun (WGS) entry which is preliminary data.</text>
</comment>
<evidence type="ECO:0000313" key="2">
    <source>
        <dbReference type="EMBL" id="KUG15028.1"/>
    </source>
</evidence>
<keyword evidence="1" id="KW-0812">Transmembrane</keyword>
<keyword evidence="1" id="KW-0472">Membrane</keyword>